<dbReference type="EMBL" id="PQFF01000054">
    <property type="protein sequence ID" value="RHZ85977.1"/>
    <property type="molecule type" value="Genomic_DNA"/>
</dbReference>
<proteinExistence type="predicted"/>
<comment type="caution">
    <text evidence="1">The sequence shown here is derived from an EMBL/GenBank/DDBJ whole genome shotgun (WGS) entry which is preliminary data.</text>
</comment>
<sequence length="496" mass="58666">MKVMVFVVDNLLNKDLSEVYVRWNRMYLMSRFERFTESDLENFQIAINEWADLFITLFWDCSSGMKMPKLHSWIYHIVDAIRDFGAINGYTTETYESLHKTYVKIPYRLSNKKDVEMQIMKNIRRRAMILRNQVKETKTPRALTYTAKLFIINFSNITELCNQQKNNPNINETMRKGFKEFQNCLYEYLSELKKSFTEGSLIKIFGSVTLKNGAILRATNKFHGRPWFSNIAVAMNNEELSKYQSDKGIYFGAINGYTTETYESLHKTYVKIPYRLSNKKDVEMQIMKNIRRRAMILRNQVKETKTPRALTYTAKLFIINFSNITELCNQQKNNPNINETMRKGFKEFQNCLYEYLSELKKSFTEGSLIKIFGSVTLKNGAILRATNKFHGRPWFSNIAVAMNNEELSKYQSDKGICYAQTLLITEVNVPNESPFHLVLVQWYDYRFDQNLDLYDCPLLKLVEWYNFIEIEAIEDIVHMVPRFDETNEYFVNKYLF</sequence>
<protein>
    <submittedName>
        <fullName evidence="1">Uncharacterized protein</fullName>
    </submittedName>
</protein>
<dbReference type="Proteomes" id="UP000266861">
    <property type="component" value="Unassembled WGS sequence"/>
</dbReference>
<dbReference type="OrthoDB" id="2388998at2759"/>
<evidence type="ECO:0000313" key="1">
    <source>
        <dbReference type="EMBL" id="RHZ85977.1"/>
    </source>
</evidence>
<keyword evidence="2" id="KW-1185">Reference proteome</keyword>
<gene>
    <name evidence="1" type="ORF">Glove_57g49</name>
</gene>
<reference evidence="1 2" key="1">
    <citation type="submission" date="2018-08" db="EMBL/GenBank/DDBJ databases">
        <title>Genome and evolution of the arbuscular mycorrhizal fungus Diversispora epigaea (formerly Glomus versiforme) and its bacterial endosymbionts.</title>
        <authorList>
            <person name="Sun X."/>
            <person name="Fei Z."/>
            <person name="Harrison M."/>
        </authorList>
    </citation>
    <scope>NUCLEOTIDE SEQUENCE [LARGE SCALE GENOMIC DNA]</scope>
    <source>
        <strain evidence="1 2">IT104</strain>
    </source>
</reference>
<name>A0A397JEI4_9GLOM</name>
<evidence type="ECO:0000313" key="2">
    <source>
        <dbReference type="Proteomes" id="UP000266861"/>
    </source>
</evidence>
<accession>A0A397JEI4</accession>
<dbReference type="AlphaFoldDB" id="A0A397JEI4"/>
<organism evidence="1 2">
    <name type="scientific">Diversispora epigaea</name>
    <dbReference type="NCBI Taxonomy" id="1348612"/>
    <lineage>
        <taxon>Eukaryota</taxon>
        <taxon>Fungi</taxon>
        <taxon>Fungi incertae sedis</taxon>
        <taxon>Mucoromycota</taxon>
        <taxon>Glomeromycotina</taxon>
        <taxon>Glomeromycetes</taxon>
        <taxon>Diversisporales</taxon>
        <taxon>Diversisporaceae</taxon>
        <taxon>Diversispora</taxon>
    </lineage>
</organism>